<feature type="compositionally biased region" description="Basic and acidic residues" evidence="4">
    <location>
        <begin position="975"/>
        <end position="989"/>
    </location>
</feature>
<feature type="compositionally biased region" description="Polar residues" evidence="4">
    <location>
        <begin position="441"/>
        <end position="456"/>
    </location>
</feature>
<evidence type="ECO:0000259" key="7">
    <source>
        <dbReference type="Pfam" id="PF26649"/>
    </source>
</evidence>
<dbReference type="Pfam" id="PF26649">
    <property type="entry name" value="Ajm-1"/>
    <property type="match status" value="1"/>
</dbReference>
<feature type="compositionally biased region" description="Polar residues" evidence="4">
    <location>
        <begin position="2323"/>
        <end position="2346"/>
    </location>
</feature>
<dbReference type="RefSeq" id="XP_022246677.1">
    <property type="nucleotide sequence ID" value="XM_022390969.1"/>
</dbReference>
<reference evidence="9" key="1">
    <citation type="submission" date="2025-08" db="UniProtKB">
        <authorList>
            <consortium name="RefSeq"/>
        </authorList>
    </citation>
    <scope>IDENTIFICATION</scope>
    <source>
        <tissue evidence="9">Muscle</tissue>
    </source>
</reference>
<dbReference type="InterPro" id="IPR038825">
    <property type="entry name" value="Apical_junction"/>
</dbReference>
<dbReference type="Pfam" id="PF01753">
    <property type="entry name" value="zf-MYND"/>
    <property type="match status" value="1"/>
</dbReference>
<sequence length="3042" mass="342716">MWEAVSDFPVEQISIVVLLSLFLSYFTWCVVRFVLYELRRTTLWRDVSLRVMTAHGQSDSYYYEPKDDDKLFSWHHHEDCDDEFIHSAVELGKHAEEDLTPEERQLILLYAKNNNTADVPCLPDFDCGISRCLDTIEEESLDDLHSLSDGGSLEWGSWESQSTGSGDDCVTVVEVPLAGRRKQEISTSSVLETESVTVLEPEFEVNDTRRSGENFEHSIGIHDLGELMINDAASSQVNVSDYEEKLSIVGNECVTHNLSRNEVENANTCGDREVCEGDLDKLQDATRFKKQEASIESSKKVLQSATQTLDASQTDQLLNGGDKDRDWFALEAEKTTDCYPDGIDTSKQPDVFSLSNSYSRCKEESLNNWQSQTTCGWGLEHYSIAGEERTDFNNLSTLPNPSTIRHKNTCLPCMSKNQTTLCQNNVISLQLTETSSELSQNNQTQSARSSPASSNLNVFNEKYEGNVCTRNDEFTPYRDSVDSARRLDEKSDYEKNSNNVIRSTQFKTNLCLKDFDENVLVQNYSPILPRTNGELCSVIETCPKSEKSTHSEDGHTEVAATWEDNRVKTPNNGFSSRHDKHYSYKGSTLHDQNISKEYSARLAALTNNDLRVGTLAQLMCGKQHTSDMDPASNPSDQVSKQNDFILDTDRNKNHERNTTNQETQYLSDLVNAQSFASTLKSTKEIGTKHVPLKHDHKDFPPGRKTGDTDGFQTEDVGWKKNRKYAILSAGEKTDNCNTHDSSESSCISKNHQKVHKNEHYLATEVKQKQNFKKYEPNTFWPQKIVNSDELISINCCKNSKGTLSSVQKELRGEIHQKSSCHDDKSNNTNCVLLTDTEEHALRTVYVCNKTSTTGQEGNVEQDASSPITELHPNNVDLSEQVHSLTCLTLETINGTEIMQQKPDHLNLVPEVSVLKDTLSVTKCEENKKNITEDENKSTYLKENERCILTENVHLVSSDQAVVDLIVTERYPELRCKDKDSSSENNEKPDSSSGITNTQNAFQEEGLESSNMNLTLKNDFKHSDLSLNSEFNVNWDQDLITKTDRITGFKTPNVGNRKKRIQNLIERDSERKARMCQLSSQETTAKQLSFPAYNCQTKTDFDESSSNRKESILNNMNIIGTSESFLFLPTDKISEIIETKPKFGDVLVAPSTDNFQNNIFPQEEKQECTSTTMLGERQSPEGSASVPEQEEPVRLVRQNLRENIVPVSFLDIVYNSAAILNDKKNKDKQLSEHSILSSKTDNPTENKYHYTNKQLEKKDEKLNCQTYQYMSDQKDIRETAVTSVDDICYYNSFPKYTNQCNSVYNGTQRCDLKKSETGGVRNMTGKYFNLISEAKQPLNSTYQLEKENYKLNSSFDNNIITSINDKGFQGLMENRIHSKKYSLVTSNALTGTTTKISEKKQNVLSTRGNTKGNVANSCLTYDYATYYTATAKPEANISKTEVGGSTPNISTVVLPVTTVPAREFDNYRSETSSLRRELAVDKDILVRRRWTRSSPDLRQIGNATQCFGSAPISALLSRPVSERIQGYLEQQTKSKGFVVSPGEKLSRLRRQCNSNESVKEKAARFEAKKVLPGECQVSCALKPSRREVETNGLVNKAKIQKSTVLHRPGTKMLTQHKYRIFSALDRKESQTSSSEEISMNETEVSQIPAGAESDSLAIFTCRDYSLSRLIDEPAYTNSDDIQNVGCSAPGVTSEHDVNNMELLDNKNNRKEKYTYTASNANCNELNNQRADVSGDNEHVSVTHLTNINKAKTRETNLTVSEVEEVKNTKEISELSGFNTLSPTKAYQSSKLSLSVINSVTSSEIREDTLKRDLDYTKASVKQTENNKNLTCTQERSFASTQLHRGVKSRILNARKQFFNEVKNSDTNNFDKGKVGALEKLESFRRRIHAERTKLLVSTPDLAVSVEAAVKRCRRNENGLRTSGEQENEEYGRMSSQVKPYPSCNEDIVWPSCVKTADREISVRERSKSLGYLETNVDTLESREVLETDIDNINKLPQQDSLLSRTRSMAILRENSLARQPSTILDTSRARSMDYLLDEENRQAILPPENTLCSSKTKSEHELIIERSLSKLNLPDWCKGTAKEGFILKRGERRRPTWQRLSSRTPSSTSLTSSSMSGRNVVIPKKVTLPNWRYVESLKLSQESLAVTTLGSISPQEHHSLSRWSSSRLSTNSAPPHSTWTGYHSIKKPYLGWRATMMIPTSSGSVSPMLESHPDSPGRSSVDTAFASASHSDCDLAVKHDRGLLNNGRESSVESSSSSHLYSSDMQRRWNSACPSVLQSDVQENLTVHRPRKNVSPQNYRTFESYSDNEADTESIISHIDKPHSTFQSTSNTALNSSKKSTHSQYPRDSNEKHSVSRSFNRDTPDCVRAGKHDRSSGVAEDLSKKSFLGIDGYEDVIYKNDVSKGRCSHLQSVYSSVPKNSENQLTTDINNKITTSKLTPRDKEPRMSNGQQVIWMESSFVGRRPTTSMVVLPSTNSTNTEDGETSKQQPIVDNSYPNHESNEEHNFDGASVTLDDVVDCLLAIPSASQRPSPSGYYRRINGVPSPSTLSSNLNSQAIERESSESHLLTRVFAGTRPSVKIAANYYLQTSPFLNRNYAEPECSLAQSISTSIKPDDACIDTSLKLWKSSCQELVDHTTDIENLHNKGLSSADLVDQYQSIEDPNKESTNLSKNDDSKNVDLLTLPDELSNTNSNGDLKAWNDVFGPTRMPVKNDTRKLRSSLDCQPNVSSASTKEASIIFPPSNNGLITGKIKCSRMKCNNALLSEEALVKFRMCSNCEILYCGRQCRRIDWEIHKSVCPYNRVVNLCQQVLFNVRRDNIARRHVSVCARKGFHALGRGAVKLIFSNPDDALEFIYKGWDKFKGQIFYIPLKELVNQEMDTETCRRMRYLCHRYQPETKLILLCTISVNKYSGTAGNKNQVLIRGLKMRLTPPFPEDDIHTVLLSVSKEPDSDLEERDRGFYAIQRHLMDRGICLEIQFPDVFAKIKNFVQGGNPFVPFSIFLNDSKEEKMIFCILLPCVDGDIIHNVSSKIRAHRPRSRCFM</sequence>
<keyword evidence="1" id="KW-0479">Metal-binding</keyword>
<feature type="region of interest" description="Disordered" evidence="4">
    <location>
        <begin position="1624"/>
        <end position="1645"/>
    </location>
</feature>
<keyword evidence="5" id="KW-0812">Transmembrane</keyword>
<dbReference type="PANTHER" id="PTHR21517:SF3">
    <property type="entry name" value="APICAL JUNCTION COMPONENT 1 HOMOLOG"/>
    <property type="match status" value="1"/>
</dbReference>
<evidence type="ECO:0000313" key="8">
    <source>
        <dbReference type="Proteomes" id="UP000694941"/>
    </source>
</evidence>
<dbReference type="InterPro" id="IPR002893">
    <property type="entry name" value="Znf_MYND"/>
</dbReference>
<feature type="region of interest" description="Disordered" evidence="4">
    <location>
        <begin position="1170"/>
        <end position="1190"/>
    </location>
</feature>
<feature type="region of interest" description="Disordered" evidence="4">
    <location>
        <begin position="2282"/>
        <end position="2306"/>
    </location>
</feature>
<feature type="region of interest" description="Disordered" evidence="4">
    <location>
        <begin position="2319"/>
        <end position="2378"/>
    </location>
</feature>
<feature type="region of interest" description="Disordered" evidence="4">
    <location>
        <begin position="2202"/>
        <end position="2224"/>
    </location>
</feature>
<protein>
    <submittedName>
        <fullName evidence="9">Uncharacterized protein LOC111086770 isoform X1</fullName>
    </submittedName>
</protein>
<feature type="transmembrane region" description="Helical" evidence="5">
    <location>
        <begin position="12"/>
        <end position="35"/>
    </location>
</feature>
<keyword evidence="5" id="KW-0472">Membrane</keyword>
<dbReference type="PANTHER" id="PTHR21517">
    <property type="entry name" value="APICAL JUNCTION COMPONENT 1 HOMOLOG"/>
    <property type="match status" value="1"/>
</dbReference>
<evidence type="ECO:0000256" key="3">
    <source>
        <dbReference type="ARBA" id="ARBA00022833"/>
    </source>
</evidence>
<feature type="region of interest" description="Disordered" evidence="4">
    <location>
        <begin position="975"/>
        <end position="996"/>
    </location>
</feature>
<keyword evidence="2" id="KW-0863">Zinc-finger</keyword>
<accession>A0ABM1SSS1</accession>
<dbReference type="SUPFAM" id="SSF144232">
    <property type="entry name" value="HIT/MYND zinc finger-like"/>
    <property type="match status" value="1"/>
</dbReference>
<dbReference type="Proteomes" id="UP000694941">
    <property type="component" value="Unplaced"/>
</dbReference>
<evidence type="ECO:0000313" key="9">
    <source>
        <dbReference type="RefSeq" id="XP_022246677.1"/>
    </source>
</evidence>
<dbReference type="InterPro" id="IPR058586">
    <property type="entry name" value="Ajm-1"/>
</dbReference>
<feature type="compositionally biased region" description="Polar residues" evidence="4">
    <location>
        <begin position="1629"/>
        <end position="1644"/>
    </location>
</feature>
<dbReference type="GeneID" id="111086770"/>
<evidence type="ECO:0000259" key="6">
    <source>
        <dbReference type="Pfam" id="PF01753"/>
    </source>
</evidence>
<feature type="domain" description="Apical junction molecule ajm1 alpha/beta" evidence="7">
    <location>
        <begin position="2800"/>
        <end position="2909"/>
    </location>
</feature>
<organism evidence="8 9">
    <name type="scientific">Limulus polyphemus</name>
    <name type="common">Atlantic horseshoe crab</name>
    <dbReference type="NCBI Taxonomy" id="6850"/>
    <lineage>
        <taxon>Eukaryota</taxon>
        <taxon>Metazoa</taxon>
        <taxon>Ecdysozoa</taxon>
        <taxon>Arthropoda</taxon>
        <taxon>Chelicerata</taxon>
        <taxon>Merostomata</taxon>
        <taxon>Xiphosura</taxon>
        <taxon>Limulidae</taxon>
        <taxon>Limulus</taxon>
    </lineage>
</organism>
<gene>
    <name evidence="9" type="primary">LOC111086770</name>
</gene>
<evidence type="ECO:0000256" key="2">
    <source>
        <dbReference type="ARBA" id="ARBA00022771"/>
    </source>
</evidence>
<feature type="region of interest" description="Disordered" evidence="4">
    <location>
        <begin position="691"/>
        <end position="714"/>
    </location>
</feature>
<feature type="compositionally biased region" description="Polar residues" evidence="4">
    <location>
        <begin position="2293"/>
        <end position="2304"/>
    </location>
</feature>
<keyword evidence="8" id="KW-1185">Reference proteome</keyword>
<feature type="domain" description="MYND-type" evidence="6">
    <location>
        <begin position="2758"/>
        <end position="2798"/>
    </location>
</feature>
<feature type="region of interest" description="Disordered" evidence="4">
    <location>
        <begin position="2095"/>
        <end position="2114"/>
    </location>
</feature>
<name>A0ABM1SSS1_LIMPO</name>
<evidence type="ECO:0000256" key="4">
    <source>
        <dbReference type="SAM" id="MobiDB-lite"/>
    </source>
</evidence>
<keyword evidence="3" id="KW-0862">Zinc</keyword>
<dbReference type="Gene3D" id="6.10.140.2220">
    <property type="match status" value="1"/>
</dbReference>
<keyword evidence="5" id="KW-1133">Transmembrane helix</keyword>
<proteinExistence type="predicted"/>
<feature type="compositionally biased region" description="Basic and acidic residues" evidence="4">
    <location>
        <begin position="691"/>
        <end position="707"/>
    </location>
</feature>
<evidence type="ECO:0000256" key="1">
    <source>
        <dbReference type="ARBA" id="ARBA00022723"/>
    </source>
</evidence>
<feature type="compositionally biased region" description="Basic and acidic residues" evidence="4">
    <location>
        <begin position="2347"/>
        <end position="2374"/>
    </location>
</feature>
<feature type="region of interest" description="Disordered" evidence="4">
    <location>
        <begin position="437"/>
        <end position="456"/>
    </location>
</feature>
<feature type="compositionally biased region" description="Low complexity" evidence="4">
    <location>
        <begin position="2100"/>
        <end position="2114"/>
    </location>
</feature>
<evidence type="ECO:0000256" key="5">
    <source>
        <dbReference type="SAM" id="Phobius"/>
    </source>
</evidence>